<dbReference type="Pfam" id="PF02153">
    <property type="entry name" value="PDH_N"/>
    <property type="match status" value="1"/>
</dbReference>
<reference evidence="4" key="1">
    <citation type="submission" date="2022-04" db="EMBL/GenBank/DDBJ databases">
        <title>Complete genome sequence of a cyanobacterium, Nostoc sp. SO-36, isolated in Antarctica.</title>
        <authorList>
            <person name="Kanesaki Y."/>
            <person name="Effendi D."/>
            <person name="Sakamoto T."/>
            <person name="Ohtani S."/>
            <person name="Awai K."/>
        </authorList>
    </citation>
    <scope>NUCLEOTIDE SEQUENCE</scope>
    <source>
        <strain evidence="4">SO-36</strain>
    </source>
</reference>
<keyword evidence="5" id="KW-1185">Reference proteome</keyword>
<gene>
    <name evidence="4" type="primary">tyrA_1</name>
    <name evidence="4" type="ORF">ANSO36C_00330</name>
</gene>
<accession>A0ABM7YUD0</accession>
<dbReference type="InterPro" id="IPR036291">
    <property type="entry name" value="NAD(P)-bd_dom_sf"/>
</dbReference>
<dbReference type="Gene3D" id="1.10.3660.10">
    <property type="entry name" value="6-phosphogluconate dehydrogenase C-terminal like domain"/>
    <property type="match status" value="1"/>
</dbReference>
<dbReference type="SUPFAM" id="SSF51735">
    <property type="entry name" value="NAD(P)-binding Rossmann-fold domains"/>
    <property type="match status" value="1"/>
</dbReference>
<dbReference type="PANTHER" id="PTHR21363:SF0">
    <property type="entry name" value="PREPHENATE DEHYDROGENASE [NADP(+)]"/>
    <property type="match status" value="1"/>
</dbReference>
<dbReference type="InterPro" id="IPR046826">
    <property type="entry name" value="PDH_N"/>
</dbReference>
<dbReference type="InterPro" id="IPR008927">
    <property type="entry name" value="6-PGluconate_DH-like_C_sf"/>
</dbReference>
<dbReference type="NCBIfam" id="NF008400">
    <property type="entry name" value="PRK11199.1"/>
    <property type="match status" value="1"/>
</dbReference>
<evidence type="ECO:0000313" key="5">
    <source>
        <dbReference type="Proteomes" id="UP001055453"/>
    </source>
</evidence>
<evidence type="ECO:0000313" key="4">
    <source>
        <dbReference type="EMBL" id="BDI14231.1"/>
    </source>
</evidence>
<feature type="domain" description="Prephenate/arogenate dehydrogenase" evidence="3">
    <location>
        <begin position="76"/>
        <end position="339"/>
    </location>
</feature>
<dbReference type="RefSeq" id="WP_251957862.1">
    <property type="nucleotide sequence ID" value="NZ_AP025732.1"/>
</dbReference>
<dbReference type="EMBL" id="AP025732">
    <property type="protein sequence ID" value="BDI14231.1"/>
    <property type="molecule type" value="Genomic_DNA"/>
</dbReference>
<sequence length="361" mass="40369">MILDQLKKTDESLIALLSDRISLLAASEQPSLDEQLADVAPLLAQAGIPESVWAGVVNSCHASLIPKSATNHIAPRQITIIGGRGRMGKLFKEQLSLVGHNVNVLEHEDWEYADKLLSHTELVLVSVPIEHTVDVIKRVAKYVAPITALCDITSIKTQPTQAMLEHHCGPVMGLHPMFGPNIKSFLGQKVIICPGRNDDSFQWFLDFLKSKGAELVACTPEEHDQMMVIVQATQHFCRFSLGVFLTQARIDIEQSLTMSTPNYRQEIDIVKRLFSQNPHLCVDIMLATEERCQTISFLADTYSRLARLVAKKDRDALIQEFENAQSFFEEKISSFIQPLNAAAKTAIQRDFKPQMHTNISI</sequence>
<dbReference type="Gene3D" id="3.40.50.720">
    <property type="entry name" value="NAD(P)-binding Rossmann-like Domain"/>
    <property type="match status" value="1"/>
</dbReference>
<dbReference type="SUPFAM" id="SSF48179">
    <property type="entry name" value="6-phosphogluconate dehydrogenase C-terminal domain-like"/>
    <property type="match status" value="1"/>
</dbReference>
<proteinExistence type="inferred from homology"/>
<dbReference type="PANTHER" id="PTHR21363">
    <property type="entry name" value="PREPHENATE DEHYDROGENASE"/>
    <property type="match status" value="1"/>
</dbReference>
<dbReference type="PROSITE" id="PS51176">
    <property type="entry name" value="PDH_ADH"/>
    <property type="match status" value="1"/>
</dbReference>
<protein>
    <submittedName>
        <fullName evidence="4">T-protein</fullName>
    </submittedName>
</protein>
<evidence type="ECO:0000259" key="3">
    <source>
        <dbReference type="PROSITE" id="PS51176"/>
    </source>
</evidence>
<dbReference type="Proteomes" id="UP001055453">
    <property type="component" value="Chromosome"/>
</dbReference>
<evidence type="ECO:0000256" key="2">
    <source>
        <dbReference type="ARBA" id="ARBA00023002"/>
    </source>
</evidence>
<dbReference type="InterPro" id="IPR003099">
    <property type="entry name" value="Prephen_DH"/>
</dbReference>
<dbReference type="Pfam" id="PF20463">
    <property type="entry name" value="PDH_C"/>
    <property type="match status" value="1"/>
</dbReference>
<dbReference type="InterPro" id="IPR050812">
    <property type="entry name" value="Preph/Arog_dehydrog"/>
</dbReference>
<dbReference type="InterPro" id="IPR046825">
    <property type="entry name" value="PDH_C"/>
</dbReference>
<organism evidence="4 5">
    <name type="scientific">Nostoc cf. commune SO-36</name>
    <dbReference type="NCBI Taxonomy" id="449208"/>
    <lineage>
        <taxon>Bacteria</taxon>
        <taxon>Bacillati</taxon>
        <taxon>Cyanobacteriota</taxon>
        <taxon>Cyanophyceae</taxon>
        <taxon>Nostocales</taxon>
        <taxon>Nostocaceae</taxon>
        <taxon>Nostoc</taxon>
    </lineage>
</organism>
<evidence type="ECO:0000256" key="1">
    <source>
        <dbReference type="ARBA" id="ARBA00007964"/>
    </source>
</evidence>
<comment type="similarity">
    <text evidence="1">Belongs to the prephenate/arogenate dehydrogenase family.</text>
</comment>
<name>A0ABM7YUD0_NOSCO</name>
<keyword evidence="2" id="KW-0560">Oxidoreductase</keyword>